<evidence type="ECO:0000259" key="2">
    <source>
        <dbReference type="PROSITE" id="PS50206"/>
    </source>
</evidence>
<dbReference type="PANTHER" id="PTHR44920">
    <property type="entry name" value="RHODANESE-LIKE DOMAIN-CONTAINING PROTEIN 14, CHLOROPLASTIC-RELATED"/>
    <property type="match status" value="1"/>
</dbReference>
<dbReference type="CDD" id="cd00158">
    <property type="entry name" value="RHOD"/>
    <property type="match status" value="1"/>
</dbReference>
<reference evidence="3" key="1">
    <citation type="submission" date="2015-08" db="EMBL/GenBank/DDBJ databases">
        <authorList>
            <person name="Babu N.S."/>
            <person name="Beckwith C.J."/>
            <person name="Beseler K.G."/>
            <person name="Brison A."/>
            <person name="Carone J.V."/>
            <person name="Caskin T.P."/>
            <person name="Diamond M."/>
            <person name="Durham M.E."/>
            <person name="Foxe J.M."/>
            <person name="Go M."/>
            <person name="Henderson B.A."/>
            <person name="Jones I.B."/>
            <person name="McGettigan J.A."/>
            <person name="Micheletti S.J."/>
            <person name="Nasrallah M.E."/>
            <person name="Ortiz D."/>
            <person name="Piller C.R."/>
            <person name="Privatt S.R."/>
            <person name="Schneider S.L."/>
            <person name="Sharp S."/>
            <person name="Smith T.C."/>
            <person name="Stanton J.D."/>
            <person name="Ullery H.E."/>
            <person name="Wilson R.J."/>
            <person name="Serrano M.G."/>
            <person name="Buck G."/>
            <person name="Lee V."/>
            <person name="Wang Y."/>
            <person name="Carvalho R."/>
            <person name="Voegtly L."/>
            <person name="Shi R."/>
            <person name="Duckworth R."/>
            <person name="Johnson A."/>
            <person name="Loviza R."/>
            <person name="Walstead R."/>
            <person name="Shah Z."/>
            <person name="Kiflezghi M."/>
            <person name="Wade K."/>
            <person name="Ball S.L."/>
            <person name="Bradley K.W."/>
            <person name="Asai D.J."/>
            <person name="Bowman C.A."/>
            <person name="Russell D.A."/>
            <person name="Pope W.H."/>
            <person name="Jacobs-Sera D."/>
            <person name="Hendrix R.W."/>
            <person name="Hatfull G.F."/>
        </authorList>
    </citation>
    <scope>NUCLEOTIDE SEQUENCE</scope>
</reference>
<feature type="domain" description="Rhodanese" evidence="2">
    <location>
        <begin position="100"/>
        <end position="238"/>
    </location>
</feature>
<dbReference type="PROSITE" id="PS50206">
    <property type="entry name" value="RHODANESE_3"/>
    <property type="match status" value="1"/>
</dbReference>
<dbReference type="Pfam" id="PF00581">
    <property type="entry name" value="Rhodanese"/>
    <property type="match status" value="1"/>
</dbReference>
<feature type="region of interest" description="Disordered" evidence="1">
    <location>
        <begin position="240"/>
        <end position="274"/>
    </location>
</feature>
<dbReference type="Gene3D" id="3.40.250.10">
    <property type="entry name" value="Rhodanese-like domain"/>
    <property type="match status" value="1"/>
</dbReference>
<dbReference type="PANTHER" id="PTHR44920:SF2">
    <property type="entry name" value="RHODANESE DOMAIN-CONTAINING PROTEIN"/>
    <property type="match status" value="1"/>
</dbReference>
<dbReference type="EMBL" id="GDKF01008026">
    <property type="protein sequence ID" value="JAT70596.1"/>
    <property type="molecule type" value="Transcribed_RNA"/>
</dbReference>
<gene>
    <name evidence="3" type="ORF">g.2976</name>
</gene>
<dbReference type="GO" id="GO:0009507">
    <property type="term" value="C:chloroplast"/>
    <property type="evidence" value="ECO:0007669"/>
    <property type="project" value="TreeGrafter"/>
</dbReference>
<dbReference type="InterPro" id="IPR001763">
    <property type="entry name" value="Rhodanese-like_dom"/>
</dbReference>
<dbReference type="InterPro" id="IPR043186">
    <property type="entry name" value="Str14"/>
</dbReference>
<feature type="non-terminal residue" evidence="3">
    <location>
        <position position="1"/>
    </location>
</feature>
<feature type="compositionally biased region" description="Basic and acidic residues" evidence="1">
    <location>
        <begin position="262"/>
        <end position="274"/>
    </location>
</feature>
<protein>
    <recommendedName>
        <fullName evidence="2">Rhodanese domain-containing protein</fullName>
    </recommendedName>
</protein>
<name>A0A1D1ZUF2_AUXPR</name>
<dbReference type="InterPro" id="IPR036873">
    <property type="entry name" value="Rhodanese-like_dom_sf"/>
</dbReference>
<accession>A0A1D1ZUF2</accession>
<proteinExistence type="predicted"/>
<organism evidence="3">
    <name type="scientific">Auxenochlorella protothecoides</name>
    <name type="common">Green microalga</name>
    <name type="synonym">Chlorella protothecoides</name>
    <dbReference type="NCBI Taxonomy" id="3075"/>
    <lineage>
        <taxon>Eukaryota</taxon>
        <taxon>Viridiplantae</taxon>
        <taxon>Chlorophyta</taxon>
        <taxon>core chlorophytes</taxon>
        <taxon>Trebouxiophyceae</taxon>
        <taxon>Chlorellales</taxon>
        <taxon>Chlorellaceae</taxon>
        <taxon>Auxenochlorella</taxon>
    </lineage>
</organism>
<feature type="compositionally biased region" description="Low complexity" evidence="1">
    <location>
        <begin position="251"/>
        <end position="261"/>
    </location>
</feature>
<dbReference type="SUPFAM" id="SSF52821">
    <property type="entry name" value="Rhodanese/Cell cycle control phosphatase"/>
    <property type="match status" value="1"/>
</dbReference>
<dbReference type="AlphaFoldDB" id="A0A1D1ZUF2"/>
<sequence length="274" mass="29732">RYDSYNVQHYILDDTAILVAMSLAMTNVGRAMPGPSTTPRLRHAGLNVASRPHPAFRRSMPARSRHVVRGMFIQWEGLIQSLRDQGIDSLPPREAEQAVKSGKAVLVDVRPAKFHEQAHIPGSKNVPLFEYLTLSNLNGVGSVLKFIAMKANGVQPTVFNPEFLQGIKAAAGEDTTLILYCEAGGTMEASTSFPYGKDSRSLKAIWKVTNDSVLPSQRVQHLAGGLYGWWRDGRDVEGEYTGAEAGRTPNAVASSAGVGAADSEKPLDTREADE</sequence>
<dbReference type="SMART" id="SM00450">
    <property type="entry name" value="RHOD"/>
    <property type="match status" value="1"/>
</dbReference>
<evidence type="ECO:0000256" key="1">
    <source>
        <dbReference type="SAM" id="MobiDB-lite"/>
    </source>
</evidence>
<evidence type="ECO:0000313" key="3">
    <source>
        <dbReference type="EMBL" id="JAT70596.1"/>
    </source>
</evidence>